<dbReference type="InterPro" id="IPR036291">
    <property type="entry name" value="NAD(P)-bd_dom_sf"/>
</dbReference>
<organism evidence="4 5">
    <name type="scientific">Stichopus japonicus</name>
    <name type="common">Sea cucumber</name>
    <dbReference type="NCBI Taxonomy" id="307972"/>
    <lineage>
        <taxon>Eukaryota</taxon>
        <taxon>Metazoa</taxon>
        <taxon>Echinodermata</taxon>
        <taxon>Eleutherozoa</taxon>
        <taxon>Echinozoa</taxon>
        <taxon>Holothuroidea</taxon>
        <taxon>Aspidochirotacea</taxon>
        <taxon>Aspidochirotida</taxon>
        <taxon>Stichopodidae</taxon>
        <taxon>Apostichopus</taxon>
    </lineage>
</organism>
<dbReference type="Gene3D" id="3.40.50.720">
    <property type="entry name" value="NAD(P)-binding Rossmann-like Domain"/>
    <property type="match status" value="2"/>
</dbReference>
<keyword evidence="2" id="KW-0520">NAD</keyword>
<dbReference type="GO" id="GO:0051287">
    <property type="term" value="F:NAD binding"/>
    <property type="evidence" value="ECO:0007669"/>
    <property type="project" value="InterPro"/>
</dbReference>
<dbReference type="OrthoDB" id="298012at2759"/>
<dbReference type="STRING" id="307972.A0A2G8KMD1"/>
<dbReference type="Pfam" id="PF02826">
    <property type="entry name" value="2-Hacid_dh_C"/>
    <property type="match status" value="1"/>
</dbReference>
<evidence type="ECO:0000259" key="3">
    <source>
        <dbReference type="Pfam" id="PF02826"/>
    </source>
</evidence>
<dbReference type="GO" id="GO:0016491">
    <property type="term" value="F:oxidoreductase activity"/>
    <property type="evidence" value="ECO:0007669"/>
    <property type="project" value="UniProtKB-KW"/>
</dbReference>
<comment type="caution">
    <text evidence="4">The sequence shown here is derived from an EMBL/GenBank/DDBJ whole genome shotgun (WGS) entry which is preliminary data.</text>
</comment>
<dbReference type="FunFam" id="3.40.50.720:FF:000363">
    <property type="entry name" value="D-isomer specific 2-hydroxyacid dehydrogenase"/>
    <property type="match status" value="1"/>
</dbReference>
<gene>
    <name evidence="4" type="ORF">BSL78_13953</name>
</gene>
<keyword evidence="5" id="KW-1185">Reference proteome</keyword>
<evidence type="ECO:0000313" key="5">
    <source>
        <dbReference type="Proteomes" id="UP000230750"/>
    </source>
</evidence>
<dbReference type="Proteomes" id="UP000230750">
    <property type="component" value="Unassembled WGS sequence"/>
</dbReference>
<dbReference type="PANTHER" id="PTHR43333">
    <property type="entry name" value="2-HACID_DH_C DOMAIN-CONTAINING PROTEIN"/>
    <property type="match status" value="1"/>
</dbReference>
<feature type="domain" description="D-isomer specific 2-hydroxyacid dehydrogenase NAD-binding" evidence="3">
    <location>
        <begin position="140"/>
        <end position="318"/>
    </location>
</feature>
<proteinExistence type="predicted"/>
<evidence type="ECO:0000256" key="1">
    <source>
        <dbReference type="ARBA" id="ARBA00023002"/>
    </source>
</evidence>
<name>A0A2G8KMD1_STIJA</name>
<keyword evidence="4" id="KW-0670">Pyruvate</keyword>
<evidence type="ECO:0000313" key="4">
    <source>
        <dbReference type="EMBL" id="PIK49172.1"/>
    </source>
</evidence>
<protein>
    <submittedName>
        <fullName evidence="4">Putative glyoxylate/hydroxypyruvate reductase A HPR2</fullName>
    </submittedName>
</protein>
<dbReference type="CDD" id="cd05300">
    <property type="entry name" value="2-Hacid_dh_1"/>
    <property type="match status" value="1"/>
</dbReference>
<reference evidence="4 5" key="1">
    <citation type="journal article" date="2017" name="PLoS Biol.">
        <title>The sea cucumber genome provides insights into morphological evolution and visceral regeneration.</title>
        <authorList>
            <person name="Zhang X."/>
            <person name="Sun L."/>
            <person name="Yuan J."/>
            <person name="Sun Y."/>
            <person name="Gao Y."/>
            <person name="Zhang L."/>
            <person name="Li S."/>
            <person name="Dai H."/>
            <person name="Hamel J.F."/>
            <person name="Liu C."/>
            <person name="Yu Y."/>
            <person name="Liu S."/>
            <person name="Lin W."/>
            <person name="Guo K."/>
            <person name="Jin S."/>
            <person name="Xu P."/>
            <person name="Storey K.B."/>
            <person name="Huan P."/>
            <person name="Zhang T."/>
            <person name="Zhou Y."/>
            <person name="Zhang J."/>
            <person name="Lin C."/>
            <person name="Li X."/>
            <person name="Xing L."/>
            <person name="Huo D."/>
            <person name="Sun M."/>
            <person name="Wang L."/>
            <person name="Mercier A."/>
            <person name="Li F."/>
            <person name="Yang H."/>
            <person name="Xiang J."/>
        </authorList>
    </citation>
    <scope>NUCLEOTIDE SEQUENCE [LARGE SCALE GENOMIC DNA]</scope>
    <source>
        <strain evidence="4">Shaxun</strain>
        <tissue evidence="4">Muscle</tissue>
    </source>
</reference>
<evidence type="ECO:0000256" key="2">
    <source>
        <dbReference type="ARBA" id="ARBA00023027"/>
    </source>
</evidence>
<dbReference type="PANTHER" id="PTHR43333:SF1">
    <property type="entry name" value="D-ISOMER SPECIFIC 2-HYDROXYACID DEHYDROGENASE NAD-BINDING DOMAIN-CONTAINING PROTEIN"/>
    <property type="match status" value="1"/>
</dbReference>
<accession>A0A2G8KMD1</accession>
<sequence>MESGPKGLRLSCSTMSTIHYPKVVTYEVCIHPEGAPFPNAGFFEATFKKRFPSASMSILDIAMQPEALKKKLEQAEVLVTSPADLTRMMDYIPNVKWVQLTYAGYDPLTNYLKQTSNFPKIKITRMGGVFGVRMAEYVLGYIIAHERNFEGMREQQKCQRWNYEKFKTYRELSELTIAIIGAGDIGCQVAKYCKSVGMRTIGVVTRERRPRERSEFIDEYRLTSDVLDVCGECDVLCNLLPSSPDTIDFYKEECFRSCKKKPLFINVGRGDAVKSETVIKALRNGWISGAVLDVFNQEPLPEDSELWNTPGVTITPHNSGITTEKEMVDLFTTNYERFIRGEDMKYEIDLAKLMAKNRDS</sequence>
<keyword evidence="1" id="KW-0560">Oxidoreductase</keyword>
<dbReference type="SUPFAM" id="SSF51735">
    <property type="entry name" value="NAD(P)-binding Rossmann-fold domains"/>
    <property type="match status" value="1"/>
</dbReference>
<dbReference type="AlphaFoldDB" id="A0A2G8KMD1"/>
<dbReference type="InterPro" id="IPR006140">
    <property type="entry name" value="D-isomer_DH_NAD-bd"/>
</dbReference>
<dbReference type="EMBL" id="MRZV01000477">
    <property type="protein sequence ID" value="PIK49172.1"/>
    <property type="molecule type" value="Genomic_DNA"/>
</dbReference>